<protein>
    <submittedName>
        <fullName evidence="1">Uncharacterized protein</fullName>
    </submittedName>
</protein>
<dbReference type="Proteomes" id="UP000295797">
    <property type="component" value="Chromosome"/>
</dbReference>
<organism evidence="1 2">
    <name type="scientific">Pseudomonas fluorescens</name>
    <dbReference type="NCBI Taxonomy" id="294"/>
    <lineage>
        <taxon>Bacteria</taxon>
        <taxon>Pseudomonadati</taxon>
        <taxon>Pseudomonadota</taxon>
        <taxon>Gammaproteobacteria</taxon>
        <taxon>Pseudomonadales</taxon>
        <taxon>Pseudomonadaceae</taxon>
        <taxon>Pseudomonas</taxon>
    </lineage>
</organism>
<accession>A0AAP8YXN0</accession>
<reference evidence="1 2" key="1">
    <citation type="submission" date="2019-03" db="EMBL/GenBank/DDBJ databases">
        <title>Complete genome sequence of the plant growth promoting strain Pseudomonas fluorescens LBUM677.</title>
        <authorList>
            <person name="Novinscak A."/>
            <person name="Joly D."/>
            <person name="Filion M."/>
        </authorList>
    </citation>
    <scope>NUCLEOTIDE SEQUENCE [LARGE SCALE GENOMIC DNA]</scope>
    <source>
        <strain evidence="1 2">LBUM677</strain>
    </source>
</reference>
<evidence type="ECO:0000313" key="2">
    <source>
        <dbReference type="Proteomes" id="UP000295797"/>
    </source>
</evidence>
<dbReference type="SUPFAM" id="SSF55729">
    <property type="entry name" value="Acyl-CoA N-acyltransferases (Nat)"/>
    <property type="match status" value="1"/>
</dbReference>
<dbReference type="AlphaFoldDB" id="A0AAP8YXN0"/>
<name>A0AAP8YXN0_PSEFL</name>
<sequence length="154" mass="17479">MCTKDKGPARHVTVVVADEAKLRELEEKRYADPDNKLPQVIGGAGASSKFGEVCFEILADGETAGYLVERKWPTLEVFRLFIFSNFRCRDIAKKAVYKWRSRRLSKGYTHVQLEVDDESAGFWASVFPWHSFEYSGVHAEVPMESDKDGFNPPS</sequence>
<evidence type="ECO:0000313" key="1">
    <source>
        <dbReference type="EMBL" id="QBX41446.1"/>
    </source>
</evidence>
<dbReference type="InterPro" id="IPR016181">
    <property type="entry name" value="Acyl_CoA_acyltransferase"/>
</dbReference>
<proteinExistence type="predicted"/>
<dbReference type="RefSeq" id="WP_135295668.1">
    <property type="nucleotide sequence ID" value="NZ_CP038438.1"/>
</dbReference>
<gene>
    <name evidence="1" type="ORF">E4T63_12960</name>
</gene>
<dbReference type="EMBL" id="CP038438">
    <property type="protein sequence ID" value="QBX41446.1"/>
    <property type="molecule type" value="Genomic_DNA"/>
</dbReference>